<proteinExistence type="inferred from homology"/>
<dbReference type="EMBL" id="SEOQ01001058">
    <property type="protein sequence ID" value="TFY54173.1"/>
    <property type="molecule type" value="Genomic_DNA"/>
</dbReference>
<dbReference type="PROSITE" id="PS00138">
    <property type="entry name" value="SUBTILASE_SER"/>
    <property type="match status" value="1"/>
</dbReference>
<evidence type="ECO:0000259" key="6">
    <source>
        <dbReference type="Pfam" id="PF00082"/>
    </source>
</evidence>
<dbReference type="AlphaFoldDB" id="A0A4Y9XXL6"/>
<dbReference type="PANTHER" id="PTHR43806:SF11">
    <property type="entry name" value="CEREVISIN-RELATED"/>
    <property type="match status" value="1"/>
</dbReference>
<dbReference type="Pfam" id="PF00082">
    <property type="entry name" value="Peptidase_S8"/>
    <property type="match status" value="1"/>
</dbReference>
<evidence type="ECO:0000256" key="4">
    <source>
        <dbReference type="ARBA" id="ARBA00022825"/>
    </source>
</evidence>
<protein>
    <recommendedName>
        <fullName evidence="6">Peptidase S8/S53 domain-containing protein</fullName>
    </recommendedName>
</protein>
<dbReference type="InterPro" id="IPR036852">
    <property type="entry name" value="Peptidase_S8/S53_dom_sf"/>
</dbReference>
<dbReference type="InterPro" id="IPR000209">
    <property type="entry name" value="Peptidase_S8/S53_dom"/>
</dbReference>
<dbReference type="PANTHER" id="PTHR43806">
    <property type="entry name" value="PEPTIDASE S8"/>
    <property type="match status" value="1"/>
</dbReference>
<feature type="non-terminal residue" evidence="7">
    <location>
        <position position="1"/>
    </location>
</feature>
<comment type="similarity">
    <text evidence="1 5">Belongs to the peptidase S8 family.</text>
</comment>
<evidence type="ECO:0000313" key="8">
    <source>
        <dbReference type="Proteomes" id="UP000298327"/>
    </source>
</evidence>
<keyword evidence="8" id="KW-1185">Reference proteome</keyword>
<comment type="caution">
    <text evidence="7">The sequence shown here is derived from an EMBL/GenBank/DDBJ whole genome shotgun (WGS) entry which is preliminary data.</text>
</comment>
<dbReference type="GO" id="GO:0006508">
    <property type="term" value="P:proteolysis"/>
    <property type="evidence" value="ECO:0007669"/>
    <property type="project" value="UniProtKB-KW"/>
</dbReference>
<dbReference type="Gene3D" id="3.40.50.200">
    <property type="entry name" value="Peptidase S8/S53 domain"/>
    <property type="match status" value="1"/>
</dbReference>
<dbReference type="InterPro" id="IPR050131">
    <property type="entry name" value="Peptidase_S8_subtilisin-like"/>
</dbReference>
<dbReference type="STRING" id="205917.A0A4Y9XXL6"/>
<evidence type="ECO:0000256" key="1">
    <source>
        <dbReference type="ARBA" id="ARBA00011073"/>
    </source>
</evidence>
<feature type="domain" description="Peptidase S8/S53" evidence="6">
    <location>
        <begin position="1"/>
        <end position="69"/>
    </location>
</feature>
<evidence type="ECO:0000256" key="5">
    <source>
        <dbReference type="PROSITE-ProRule" id="PRU01240"/>
    </source>
</evidence>
<dbReference type="GO" id="GO:0004252">
    <property type="term" value="F:serine-type endopeptidase activity"/>
    <property type="evidence" value="ECO:0007669"/>
    <property type="project" value="InterPro"/>
</dbReference>
<keyword evidence="2" id="KW-0645">Protease</keyword>
<evidence type="ECO:0000256" key="2">
    <source>
        <dbReference type="ARBA" id="ARBA00022670"/>
    </source>
</evidence>
<accession>A0A4Y9XXL6</accession>
<name>A0A4Y9XXL6_9AGAM</name>
<dbReference type="InterPro" id="IPR023828">
    <property type="entry name" value="Peptidase_S8_Ser-AS"/>
</dbReference>
<comment type="caution">
    <text evidence="5">Lacks conserved residue(s) required for the propagation of feature annotation.</text>
</comment>
<dbReference type="SUPFAM" id="SSF52743">
    <property type="entry name" value="Subtilisin-like"/>
    <property type="match status" value="1"/>
</dbReference>
<dbReference type="GO" id="GO:0005615">
    <property type="term" value="C:extracellular space"/>
    <property type="evidence" value="ECO:0007669"/>
    <property type="project" value="TreeGrafter"/>
</dbReference>
<dbReference type="OrthoDB" id="206201at2759"/>
<dbReference type="PROSITE" id="PS51892">
    <property type="entry name" value="SUBTILASE"/>
    <property type="match status" value="1"/>
</dbReference>
<reference evidence="7 8" key="1">
    <citation type="submission" date="2019-02" db="EMBL/GenBank/DDBJ databases">
        <title>Genome sequencing of the rare red list fungi Dentipellis fragilis.</title>
        <authorList>
            <person name="Buettner E."/>
            <person name="Kellner H."/>
        </authorList>
    </citation>
    <scope>NUCLEOTIDE SEQUENCE [LARGE SCALE GENOMIC DNA]</scope>
    <source>
        <strain evidence="7 8">DSM 105465</strain>
    </source>
</reference>
<evidence type="ECO:0000256" key="3">
    <source>
        <dbReference type="ARBA" id="ARBA00022801"/>
    </source>
</evidence>
<keyword evidence="4" id="KW-0720">Serine protease</keyword>
<organism evidence="7 8">
    <name type="scientific">Dentipellis fragilis</name>
    <dbReference type="NCBI Taxonomy" id="205917"/>
    <lineage>
        <taxon>Eukaryota</taxon>
        <taxon>Fungi</taxon>
        <taxon>Dikarya</taxon>
        <taxon>Basidiomycota</taxon>
        <taxon>Agaricomycotina</taxon>
        <taxon>Agaricomycetes</taxon>
        <taxon>Russulales</taxon>
        <taxon>Hericiaceae</taxon>
        <taxon>Dentipellis</taxon>
    </lineage>
</organism>
<gene>
    <name evidence="7" type="ORF">EVG20_g9818</name>
</gene>
<keyword evidence="3" id="KW-0378">Hydrolase</keyword>
<sequence>TVGASTLGDARAYFSNFGPCVDVFAPGLSILSTWIGSDHATNTISGTSMASPHTAGLLAYLLSIYPHATFDPSLDSLVPAQLNEKAPFAGSFSGMYEAAYSFAPNWVSGFLPPPGLVKHVVGAQDKEYKTLSPPELKAALIALSTKGLLTEIPTDTVNLLIFNNYTTV</sequence>
<dbReference type="Proteomes" id="UP000298327">
    <property type="component" value="Unassembled WGS sequence"/>
</dbReference>
<evidence type="ECO:0000313" key="7">
    <source>
        <dbReference type="EMBL" id="TFY54173.1"/>
    </source>
</evidence>